<name>A0A9W9M631_9EURO</name>
<dbReference type="EMBL" id="JAPQKR010000016">
    <property type="protein sequence ID" value="KAJ5190193.1"/>
    <property type="molecule type" value="Genomic_DNA"/>
</dbReference>
<sequence length="70" mass="8043">MYETVAEEGQLEIGVEQCGGRGEGNQDQLHLLVTRSVRRCAGNKERKQKAEAYLKVIQHRRVLVYVWTDV</sequence>
<dbReference type="Proteomes" id="UP001150904">
    <property type="component" value="Unassembled WGS sequence"/>
</dbReference>
<reference evidence="1" key="1">
    <citation type="submission" date="2022-12" db="EMBL/GenBank/DDBJ databases">
        <authorList>
            <person name="Petersen C."/>
        </authorList>
    </citation>
    <scope>NUCLEOTIDE SEQUENCE</scope>
    <source>
        <strain evidence="1">IBT 15544</strain>
    </source>
</reference>
<organism evidence="1 2">
    <name type="scientific">Penicillium cinerascens</name>
    <dbReference type="NCBI Taxonomy" id="70096"/>
    <lineage>
        <taxon>Eukaryota</taxon>
        <taxon>Fungi</taxon>
        <taxon>Dikarya</taxon>
        <taxon>Ascomycota</taxon>
        <taxon>Pezizomycotina</taxon>
        <taxon>Eurotiomycetes</taxon>
        <taxon>Eurotiomycetidae</taxon>
        <taxon>Eurotiales</taxon>
        <taxon>Aspergillaceae</taxon>
        <taxon>Penicillium</taxon>
    </lineage>
</organism>
<comment type="caution">
    <text evidence="1">The sequence shown here is derived from an EMBL/GenBank/DDBJ whole genome shotgun (WGS) entry which is preliminary data.</text>
</comment>
<accession>A0A9W9M631</accession>
<dbReference type="GeneID" id="83183535"/>
<evidence type="ECO:0000313" key="2">
    <source>
        <dbReference type="Proteomes" id="UP001150904"/>
    </source>
</evidence>
<evidence type="ECO:0000313" key="1">
    <source>
        <dbReference type="EMBL" id="KAJ5190193.1"/>
    </source>
</evidence>
<proteinExistence type="predicted"/>
<gene>
    <name evidence="1" type="ORF">N7498_009178</name>
</gene>
<reference evidence="1" key="2">
    <citation type="journal article" date="2023" name="IMA Fungus">
        <title>Comparative genomic study of the Penicillium genus elucidates a diverse pangenome and 15 lateral gene transfer events.</title>
        <authorList>
            <person name="Petersen C."/>
            <person name="Sorensen T."/>
            <person name="Nielsen M.R."/>
            <person name="Sondergaard T.E."/>
            <person name="Sorensen J.L."/>
            <person name="Fitzpatrick D.A."/>
            <person name="Frisvad J.C."/>
            <person name="Nielsen K.L."/>
        </authorList>
    </citation>
    <scope>NUCLEOTIDE SEQUENCE</scope>
    <source>
        <strain evidence="1">IBT 15544</strain>
    </source>
</reference>
<keyword evidence="2" id="KW-1185">Reference proteome</keyword>
<dbReference type="AlphaFoldDB" id="A0A9W9M631"/>
<dbReference type="RefSeq" id="XP_058303133.1">
    <property type="nucleotide sequence ID" value="XM_058456234.1"/>
</dbReference>
<protein>
    <submittedName>
        <fullName evidence="1">Uncharacterized protein</fullName>
    </submittedName>
</protein>